<accession>A0A7Y7XWQ0</accession>
<dbReference type="GeneID" id="57662930"/>
<reference evidence="3 4" key="1">
    <citation type="submission" date="2020-04" db="EMBL/GenBank/DDBJ databases">
        <title>Molecular characterization of pseudomonads from Agaricus bisporus reveal novel blotch 2 pathogens in Western Europe.</title>
        <authorList>
            <person name="Taparia T."/>
            <person name="Krijger M."/>
            <person name="Haynes E."/>
            <person name="Elpinstone J.G."/>
            <person name="Noble R."/>
            <person name="Van Der Wolf J."/>
        </authorList>
    </citation>
    <scope>NUCLEOTIDE SEQUENCE [LARGE SCALE GENOMIC DNA]</scope>
    <source>
        <strain evidence="3 4">IPO3738</strain>
    </source>
</reference>
<comment type="similarity">
    <text evidence="1">Belongs to the RelE toxin family.</text>
</comment>
<dbReference type="InterPro" id="IPR007712">
    <property type="entry name" value="RelE/ParE_toxin"/>
</dbReference>
<organism evidence="3 4">
    <name type="scientific">Pseudomonas gingeri</name>
    <dbReference type="NCBI Taxonomy" id="117681"/>
    <lineage>
        <taxon>Bacteria</taxon>
        <taxon>Pseudomonadati</taxon>
        <taxon>Pseudomonadota</taxon>
        <taxon>Gammaproteobacteria</taxon>
        <taxon>Pseudomonadales</taxon>
        <taxon>Pseudomonadaceae</taxon>
        <taxon>Pseudomonas</taxon>
    </lineage>
</organism>
<dbReference type="InterPro" id="IPR035093">
    <property type="entry name" value="RelE/ParE_toxin_dom_sf"/>
</dbReference>
<dbReference type="PANTHER" id="PTHR33755:SF7">
    <property type="entry name" value="TOXIN MODULE OF TOXIN-ANTITOXIN SYSTEM RELE_STBE FAMILY"/>
    <property type="match status" value="1"/>
</dbReference>
<dbReference type="AlphaFoldDB" id="A0A7Y7XWQ0"/>
<dbReference type="InterPro" id="IPR051803">
    <property type="entry name" value="TA_system_RelE-like_toxin"/>
</dbReference>
<dbReference type="RefSeq" id="WP_042936135.1">
    <property type="nucleotide sequence ID" value="NZ_JACAOR010000011.1"/>
</dbReference>
<evidence type="ECO:0000256" key="2">
    <source>
        <dbReference type="ARBA" id="ARBA00022649"/>
    </source>
</evidence>
<protein>
    <submittedName>
        <fullName evidence="3">Type II toxin-antitoxin system RelE/ParE family toxin</fullName>
    </submittedName>
</protein>
<dbReference type="Pfam" id="PF05016">
    <property type="entry name" value="ParE_toxin"/>
    <property type="match status" value="1"/>
</dbReference>
<sequence length="97" mass="10992">MPRMIFAPAAIRDIQRLREFLRPKNADAAKRAGEAIIQGVRLLAAQPQIGRLVDDLPDEYREWLIDFGDSGYVARYRIDLDTVTILTVRHQKEAGSA</sequence>
<name>A0A7Y7XWQ0_9PSED</name>
<comment type="caution">
    <text evidence="3">The sequence shown here is derived from an EMBL/GenBank/DDBJ whole genome shotgun (WGS) entry which is preliminary data.</text>
</comment>
<evidence type="ECO:0000313" key="3">
    <source>
        <dbReference type="EMBL" id="NWC12487.1"/>
    </source>
</evidence>
<dbReference type="PANTHER" id="PTHR33755">
    <property type="entry name" value="TOXIN PARE1-RELATED"/>
    <property type="match status" value="1"/>
</dbReference>
<dbReference type="Gene3D" id="3.30.2310.20">
    <property type="entry name" value="RelE-like"/>
    <property type="match status" value="1"/>
</dbReference>
<evidence type="ECO:0000256" key="1">
    <source>
        <dbReference type="ARBA" id="ARBA00006226"/>
    </source>
</evidence>
<gene>
    <name evidence="3" type="ORF">HX845_02420</name>
</gene>
<evidence type="ECO:0000313" key="4">
    <source>
        <dbReference type="Proteomes" id="UP000517547"/>
    </source>
</evidence>
<keyword evidence="2" id="KW-1277">Toxin-antitoxin system</keyword>
<dbReference type="Proteomes" id="UP000517547">
    <property type="component" value="Unassembled WGS sequence"/>
</dbReference>
<dbReference type="EMBL" id="JACAQE010000001">
    <property type="protein sequence ID" value="NWC12487.1"/>
    <property type="molecule type" value="Genomic_DNA"/>
</dbReference>
<proteinExistence type="inferred from homology"/>